<name>A0A7I8VZY2_9ANNE</name>
<sequence length="539" mass="62495">MNVDPLAVYFVTSGAAGNALLFKYPHENEKEECFEVLEETENIDYENCELPVSLFDDFRIERYKQFLILKDCLKQVNDPNRLKSASNLRQGRTVDIEDITIEHLLAVNNLLCNNKFELKISDVIFVGFPILALPEHSTRKDSTSLMSFHIAFALNGNSSSHIIELYQELSRRLAVSLRFEQERCNYLSDQKNLIWAIRDEIDNVPEDQRECPFRLILQDDKCTIALLLREVYLGLCNTGIVEVRVNNLVRVSFCIPEKVHNPSQQNFVISFSQIERHINSIRPYHSFIITEKKEDLLQKLQPEANPNLVRIIKVANVTKSLPELANLADLPIQHVFDSVAHLVYWGKALVIYPLCEHNVYCVSPSADCRPNSTLADSFFDECKRKLPDVLSQFSLPTRVGDLFSVFNKRQQKMQITEIIKWLLRHKQIIQHHTYVYLEKYDEKPKTNPISIEVNDSINEELNKYPDIKDILQSCPAAQNEEDLKLFLSIVPHLNGEHHIEDIMYRENMKRSTILTILDKFRDVVCVNEREDAGISYWIS</sequence>
<dbReference type="InterPro" id="IPR005365">
    <property type="entry name" value="Npr3"/>
</dbReference>
<comment type="similarity">
    <text evidence="1 2">Belongs to the NPR3 family.</text>
</comment>
<dbReference type="Pfam" id="PF24064">
    <property type="entry name" value="HTH_NPRL3"/>
    <property type="match status" value="1"/>
</dbReference>
<evidence type="ECO:0000313" key="5">
    <source>
        <dbReference type="Proteomes" id="UP000549394"/>
    </source>
</evidence>
<dbReference type="AlphaFoldDB" id="A0A7I8VZY2"/>
<gene>
    <name evidence="4" type="ORF">DGYR_LOCUS9777</name>
</gene>
<dbReference type="GO" id="GO:1990130">
    <property type="term" value="C:GATOR1 complex"/>
    <property type="evidence" value="ECO:0007669"/>
    <property type="project" value="UniProtKB-UniRule"/>
</dbReference>
<dbReference type="EMBL" id="CAJFCJ010000015">
    <property type="protein sequence ID" value="CAD5121881.1"/>
    <property type="molecule type" value="Genomic_DNA"/>
</dbReference>
<dbReference type="GO" id="GO:0005764">
    <property type="term" value="C:lysosome"/>
    <property type="evidence" value="ECO:0007669"/>
    <property type="project" value="UniProtKB-SubCell"/>
</dbReference>
<dbReference type="Proteomes" id="UP000549394">
    <property type="component" value="Unassembled WGS sequence"/>
</dbReference>
<evidence type="ECO:0000256" key="1">
    <source>
        <dbReference type="ARBA" id="ARBA00010546"/>
    </source>
</evidence>
<comment type="function">
    <text evidence="2">As a component of the GATOR1 complex functions as an inhibitor of the amino acid-sensing branch of the TORC1 pathway.</text>
</comment>
<evidence type="ECO:0000313" key="4">
    <source>
        <dbReference type="EMBL" id="CAD5121881.1"/>
    </source>
</evidence>
<organism evidence="4 5">
    <name type="scientific">Dimorphilus gyrociliatus</name>
    <dbReference type="NCBI Taxonomy" id="2664684"/>
    <lineage>
        <taxon>Eukaryota</taxon>
        <taxon>Metazoa</taxon>
        <taxon>Spiralia</taxon>
        <taxon>Lophotrochozoa</taxon>
        <taxon>Annelida</taxon>
        <taxon>Polychaeta</taxon>
        <taxon>Polychaeta incertae sedis</taxon>
        <taxon>Dinophilidae</taxon>
        <taxon>Dimorphilus</taxon>
    </lineage>
</organism>
<accession>A0A7I8VZY2</accession>
<keyword evidence="5" id="KW-1185">Reference proteome</keyword>
<keyword evidence="2" id="KW-0458">Lysosome</keyword>
<dbReference type="OrthoDB" id="18648at2759"/>
<proteinExistence type="inferred from homology"/>
<dbReference type="PANTHER" id="PTHR13153:SF5">
    <property type="entry name" value="GATOR COMPLEX PROTEIN NPRL3"/>
    <property type="match status" value="1"/>
</dbReference>
<comment type="subcellular location">
    <subcellularLocation>
        <location evidence="2">Lysosome</location>
    </subcellularLocation>
</comment>
<comment type="caution">
    <text evidence="4">The sequence shown here is derived from an EMBL/GenBank/DDBJ whole genome shotgun (WGS) entry which is preliminary data.</text>
</comment>
<protein>
    <recommendedName>
        <fullName evidence="2">GATOR complex protein NPRL3</fullName>
    </recommendedName>
    <alternativeName>
        <fullName evidence="2">Nitrogen permease regulator 3-like protein</fullName>
    </alternativeName>
</protein>
<evidence type="ECO:0000259" key="3">
    <source>
        <dbReference type="Pfam" id="PF24064"/>
    </source>
</evidence>
<evidence type="ECO:0000256" key="2">
    <source>
        <dbReference type="RuleBase" id="RU368069"/>
    </source>
</evidence>
<feature type="domain" description="GATOR1 complex protein NPRL3 C-terminal HTH" evidence="3">
    <location>
        <begin position="470"/>
        <end position="524"/>
    </location>
</feature>
<dbReference type="InterPro" id="IPR056603">
    <property type="entry name" value="HTH_NPRL3"/>
</dbReference>
<reference evidence="4 5" key="1">
    <citation type="submission" date="2020-08" db="EMBL/GenBank/DDBJ databases">
        <authorList>
            <person name="Hejnol A."/>
        </authorList>
    </citation>
    <scope>NUCLEOTIDE SEQUENCE [LARGE SCALE GENOMIC DNA]</scope>
</reference>
<dbReference type="GO" id="GO:0010508">
    <property type="term" value="P:positive regulation of autophagy"/>
    <property type="evidence" value="ECO:0007669"/>
    <property type="project" value="TreeGrafter"/>
</dbReference>
<dbReference type="GO" id="GO:0038202">
    <property type="term" value="P:TORC1 signaling"/>
    <property type="evidence" value="ECO:0007669"/>
    <property type="project" value="TreeGrafter"/>
</dbReference>
<dbReference type="PANTHER" id="PTHR13153">
    <property type="entry name" value="CGTHBA PROTEIN -14 GENE PROTEIN"/>
    <property type="match status" value="1"/>
</dbReference>
<keyword evidence="2" id="KW-0732">Signal</keyword>
<dbReference type="Pfam" id="PF03666">
    <property type="entry name" value="NPR3"/>
    <property type="match status" value="1"/>
</dbReference>
<dbReference type="GO" id="GO:1904262">
    <property type="term" value="P:negative regulation of TORC1 signaling"/>
    <property type="evidence" value="ECO:0007669"/>
    <property type="project" value="TreeGrafter"/>
</dbReference>
<dbReference type="GO" id="GO:0034198">
    <property type="term" value="P:cellular response to amino acid starvation"/>
    <property type="evidence" value="ECO:0007669"/>
    <property type="project" value="UniProtKB-UniRule"/>
</dbReference>